<evidence type="ECO:0000256" key="1">
    <source>
        <dbReference type="ARBA" id="ARBA00004026"/>
    </source>
</evidence>
<evidence type="ECO:0000256" key="9">
    <source>
        <dbReference type="ARBA" id="ARBA00026088"/>
    </source>
</evidence>
<comment type="subunit">
    <text evidence="9">In plastids the minimal PEP RNA polymerase catalytic core is composed of four subunits: alpha, beta, beta', and beta''. When a (nuclear-encoded) sigma factor is associated with the core the holoenzyme is formed, which can initiate transcription.</text>
</comment>
<dbReference type="GO" id="GO:0003899">
    <property type="term" value="F:DNA-directed RNA polymerase activity"/>
    <property type="evidence" value="ECO:0007669"/>
    <property type="project" value="UniProtKB-EC"/>
</dbReference>
<keyword evidence="5" id="KW-0240">DNA-directed RNA polymerase</keyword>
<accession>A0A386AZR6</accession>
<dbReference type="Gene3D" id="2.40.50.100">
    <property type="match status" value="1"/>
</dbReference>
<reference evidence="15" key="1">
    <citation type="submission" date="2018-07" db="EMBL/GenBank/DDBJ databases">
        <authorList>
            <person name="Quirk P.G."/>
            <person name="Krulwich T.A."/>
        </authorList>
    </citation>
    <scope>NUCLEOTIDE SEQUENCE</scope>
</reference>
<name>A0A386AZR6_9CHLO</name>
<comment type="subcellular location">
    <subcellularLocation>
        <location evidence="2">Plastid</location>
    </subcellularLocation>
</comment>
<comment type="similarity">
    <text evidence="3 12">Belongs to the RNA polymerase beta chain family.</text>
</comment>
<organism evidence="15">
    <name type="scientific">Boodleopsis sp. H.0758</name>
    <dbReference type="NCBI Taxonomy" id="2320802"/>
    <lineage>
        <taxon>Eukaryota</taxon>
        <taxon>Viridiplantae</taxon>
        <taxon>Chlorophyta</taxon>
        <taxon>core chlorophytes</taxon>
        <taxon>Ulvophyceae</taxon>
        <taxon>TCBD clade</taxon>
        <taxon>Bryopsidales</taxon>
        <taxon>Halimedineae</taxon>
        <taxon>Halimedaceae</taxon>
        <taxon>Rhipileae</taxon>
        <taxon>Boodleopsis</taxon>
    </lineage>
</organism>
<proteinExistence type="inferred from homology"/>
<reference evidence="15" key="2">
    <citation type="journal article" date="2019" name="Mol. Phylogenet. Evol.">
        <title>Reassessment of the classification of bryopsidales (chlorophyta) based on chloroplast phylogenomic analyses.</title>
        <authorList>
            <person name="Cremen M.C."/>
            <person name="Leliaert F."/>
            <person name="West J."/>
            <person name="Lam D.W."/>
            <person name="Shimada S."/>
            <person name="Lopez-Bautista J.M."/>
            <person name="Verbruggen H."/>
        </authorList>
    </citation>
    <scope>NUCLEOTIDE SEQUENCE</scope>
</reference>
<feature type="domain" description="RNA polymerase Rpb2" evidence="14">
    <location>
        <begin position="383"/>
        <end position="451"/>
    </location>
</feature>
<evidence type="ECO:0000259" key="14">
    <source>
        <dbReference type="Pfam" id="PF04565"/>
    </source>
</evidence>
<evidence type="ECO:0000256" key="5">
    <source>
        <dbReference type="ARBA" id="ARBA00022478"/>
    </source>
</evidence>
<dbReference type="PANTHER" id="PTHR20856">
    <property type="entry name" value="DNA-DIRECTED RNA POLYMERASE I SUBUNIT 2"/>
    <property type="match status" value="1"/>
</dbReference>
<evidence type="ECO:0000256" key="10">
    <source>
        <dbReference type="ARBA" id="ARBA00032782"/>
    </source>
</evidence>
<geneLocation type="chloroplast" evidence="15"/>
<dbReference type="InterPro" id="IPR007645">
    <property type="entry name" value="RNA_pol_Rpb2_3"/>
</dbReference>
<dbReference type="RefSeq" id="YP_009519015.1">
    <property type="nucleotide sequence ID" value="NC_039521.1"/>
</dbReference>
<dbReference type="InterPro" id="IPR015712">
    <property type="entry name" value="DNA-dir_RNA_pol_su2"/>
</dbReference>
<sequence length="630" mass="73318">MIFFIFYKFVFFFPDFLEIQRKNFYSFLKLNLGKEFKKMQPFINVNLKKKSFKKSSKSLVPISLYFFYNNYKFTSPEISVQESIISYETYSCKFFMPVRICHSLANFNKVKWIFLGTLPLLTKRGNFIVNGTPKIILNQIIRNPGVYFNKDISKKNSRKFYAEIISKRGPWIKLEIDNKRKVWVDIKQNEETKIPLKLFFQKFFKKYIDNLVSINNIDVFNAKNNNGILKNYYDENNALFSSSIKSSDLIFELGKYGRIQLNKKLGLSINTPNLTPTDFLVINNLLLKLSLDKINENVIDDIDDLKNRRIKGIDELLQNQVSIGLIRMQKIFINILKKKKNLKLINTEKKNVEKILDKVFLILNDQPISNALKEFFNSHQLSQYLDQTNPLSEITHKRRISCLGAGGISKDNASMQMRSIHFTYYGRICPIETPEGKNAGLVNSLTAAANINKQGFIQTPYINVYKRQIQNQNKIFWFSAENQEMKNIFFNSKLPNFKNVSVGVIKSQLKNFNKCKINNVELIATSAQQFISIATSFIPFIEHNDANRALMGSNMQRQALPLIDVEQPLVTTLNSFKILCDLQVTPTSKKTGVILYCSKKKVYIYTVKKILFNKLYKSNKFLKKIIFKYV</sequence>
<dbReference type="GO" id="GO:0032549">
    <property type="term" value="F:ribonucleoside binding"/>
    <property type="evidence" value="ECO:0007669"/>
    <property type="project" value="InterPro"/>
</dbReference>
<dbReference type="GO" id="GO:0003677">
    <property type="term" value="F:DNA binding"/>
    <property type="evidence" value="ECO:0007669"/>
    <property type="project" value="InterPro"/>
</dbReference>
<dbReference type="Gene3D" id="2.30.150.10">
    <property type="entry name" value="DNA-directed RNA polymerase, beta subunit, external 1 domain"/>
    <property type="match status" value="1"/>
</dbReference>
<evidence type="ECO:0000256" key="7">
    <source>
        <dbReference type="ARBA" id="ARBA00022695"/>
    </source>
</evidence>
<protein>
    <recommendedName>
        <fullName evidence="4">DNA-directed RNA polymerase</fullName>
        <ecNumber evidence="4">2.7.7.6</ecNumber>
    </recommendedName>
    <alternativeName>
        <fullName evidence="10">PEP</fullName>
    </alternativeName>
</protein>
<dbReference type="GO" id="GO:0006351">
    <property type="term" value="P:DNA-templated transcription"/>
    <property type="evidence" value="ECO:0007669"/>
    <property type="project" value="InterPro"/>
</dbReference>
<gene>
    <name evidence="15" type="primary">rpoBa</name>
</gene>
<dbReference type="AlphaFoldDB" id="A0A386AZR6"/>
<dbReference type="EMBL" id="MH591104">
    <property type="protein sequence ID" value="AYC64903.1"/>
    <property type="molecule type" value="Genomic_DNA"/>
</dbReference>
<evidence type="ECO:0000259" key="13">
    <source>
        <dbReference type="Pfam" id="PF04561"/>
    </source>
</evidence>
<keyword evidence="7" id="KW-0548">Nucleotidyltransferase</keyword>
<evidence type="ECO:0000256" key="12">
    <source>
        <dbReference type="RuleBase" id="RU000434"/>
    </source>
</evidence>
<dbReference type="Pfam" id="PF04565">
    <property type="entry name" value="RNA_pol_Rpb2_3"/>
    <property type="match status" value="1"/>
</dbReference>
<comment type="catalytic activity">
    <reaction evidence="11">
        <text>RNA(n) + a ribonucleoside 5'-triphosphate = RNA(n+1) + diphosphate</text>
        <dbReference type="Rhea" id="RHEA:21248"/>
        <dbReference type="Rhea" id="RHEA-COMP:14527"/>
        <dbReference type="Rhea" id="RHEA-COMP:17342"/>
        <dbReference type="ChEBI" id="CHEBI:33019"/>
        <dbReference type="ChEBI" id="CHEBI:61557"/>
        <dbReference type="ChEBI" id="CHEBI:140395"/>
        <dbReference type="EC" id="2.7.7.6"/>
    </reaction>
</comment>
<dbReference type="Gene3D" id="3.90.1110.10">
    <property type="entry name" value="RNA polymerase Rpb2, domain 2"/>
    <property type="match status" value="1"/>
</dbReference>
<evidence type="ECO:0000256" key="11">
    <source>
        <dbReference type="ARBA" id="ARBA00048552"/>
    </source>
</evidence>
<dbReference type="EC" id="2.7.7.6" evidence="4"/>
<dbReference type="Gene3D" id="3.90.1100.10">
    <property type="match status" value="1"/>
</dbReference>
<evidence type="ECO:0000256" key="6">
    <source>
        <dbReference type="ARBA" id="ARBA00022679"/>
    </source>
</evidence>
<dbReference type="InterPro" id="IPR037034">
    <property type="entry name" value="RNA_pol_Rpb2_2_sf"/>
</dbReference>
<evidence type="ECO:0000256" key="3">
    <source>
        <dbReference type="ARBA" id="ARBA00006835"/>
    </source>
</evidence>
<dbReference type="GeneID" id="38278809"/>
<evidence type="ECO:0000256" key="4">
    <source>
        <dbReference type="ARBA" id="ARBA00012418"/>
    </source>
</evidence>
<comment type="function">
    <text evidence="1">DNA-dependent RNA polymerase catalyzes the transcription of DNA into RNA using the four ribonucleoside triphosphates as substrates.</text>
</comment>
<dbReference type="InterPro" id="IPR042107">
    <property type="entry name" value="DNA-dir_RNA_pol_bsu_ext_1_sf"/>
</dbReference>
<keyword evidence="8" id="KW-0804">Transcription</keyword>
<dbReference type="SUPFAM" id="SSF64484">
    <property type="entry name" value="beta and beta-prime subunits of DNA dependent RNA-polymerase"/>
    <property type="match status" value="1"/>
</dbReference>
<dbReference type="Pfam" id="PF04561">
    <property type="entry name" value="RNA_pol_Rpb2_2"/>
    <property type="match status" value="1"/>
</dbReference>
<keyword evidence="15" id="KW-0934">Plastid</keyword>
<keyword evidence="15" id="KW-0150">Chloroplast</keyword>
<evidence type="ECO:0000256" key="8">
    <source>
        <dbReference type="ARBA" id="ARBA00023163"/>
    </source>
</evidence>
<keyword evidence="6" id="KW-0808">Transferase</keyword>
<dbReference type="InterPro" id="IPR007642">
    <property type="entry name" value="RNA_pol_Rpb2_2"/>
</dbReference>
<evidence type="ECO:0000256" key="2">
    <source>
        <dbReference type="ARBA" id="ARBA00004474"/>
    </source>
</evidence>
<dbReference type="GO" id="GO:0000428">
    <property type="term" value="C:DNA-directed RNA polymerase complex"/>
    <property type="evidence" value="ECO:0007669"/>
    <property type="project" value="UniProtKB-KW"/>
</dbReference>
<evidence type="ECO:0000313" key="15">
    <source>
        <dbReference type="EMBL" id="AYC64903.1"/>
    </source>
</evidence>
<feature type="domain" description="RNA polymerase Rpb2" evidence="13">
    <location>
        <begin position="251"/>
        <end position="311"/>
    </location>
</feature>